<name>A0A7W2JFX7_9PSED</name>
<dbReference type="RefSeq" id="WP_182366370.1">
    <property type="nucleotide sequence ID" value="NZ_JACGCU010000003.1"/>
</dbReference>
<evidence type="ECO:0000256" key="1">
    <source>
        <dbReference type="ARBA" id="ARBA00022741"/>
    </source>
</evidence>
<dbReference type="Proteomes" id="UP000556620">
    <property type="component" value="Unassembled WGS sequence"/>
</dbReference>
<dbReference type="InterPro" id="IPR036627">
    <property type="entry name" value="CobW-likC_sf"/>
</dbReference>
<dbReference type="SUPFAM" id="SSF52540">
    <property type="entry name" value="P-loop containing nucleoside triphosphate hydrolases"/>
    <property type="match status" value="1"/>
</dbReference>
<dbReference type="CDD" id="cd03112">
    <property type="entry name" value="CobW-like"/>
    <property type="match status" value="1"/>
</dbReference>
<dbReference type="Pfam" id="PF07683">
    <property type="entry name" value="CobW_C"/>
    <property type="match status" value="1"/>
</dbReference>
<evidence type="ECO:0000256" key="4">
    <source>
        <dbReference type="ARBA" id="ARBA00034320"/>
    </source>
</evidence>
<dbReference type="InterPro" id="IPR051316">
    <property type="entry name" value="Zinc-reg_GTPase_activator"/>
</dbReference>
<dbReference type="GO" id="GO:0016787">
    <property type="term" value="F:hydrolase activity"/>
    <property type="evidence" value="ECO:0007669"/>
    <property type="project" value="UniProtKB-KW"/>
</dbReference>
<comment type="catalytic activity">
    <reaction evidence="6">
        <text>GTP + H2O = GDP + phosphate + H(+)</text>
        <dbReference type="Rhea" id="RHEA:19669"/>
        <dbReference type="ChEBI" id="CHEBI:15377"/>
        <dbReference type="ChEBI" id="CHEBI:15378"/>
        <dbReference type="ChEBI" id="CHEBI:37565"/>
        <dbReference type="ChEBI" id="CHEBI:43474"/>
        <dbReference type="ChEBI" id="CHEBI:58189"/>
    </reaction>
    <physiologicalReaction direction="left-to-right" evidence="6">
        <dbReference type="Rhea" id="RHEA:19670"/>
    </physiologicalReaction>
</comment>
<keyword evidence="3" id="KW-0143">Chaperone</keyword>
<evidence type="ECO:0000256" key="5">
    <source>
        <dbReference type="ARBA" id="ARBA00045658"/>
    </source>
</evidence>
<evidence type="ECO:0000256" key="3">
    <source>
        <dbReference type="ARBA" id="ARBA00023186"/>
    </source>
</evidence>
<evidence type="ECO:0000313" key="8">
    <source>
        <dbReference type="EMBL" id="MBA6058169.1"/>
    </source>
</evidence>
<dbReference type="PANTHER" id="PTHR13748">
    <property type="entry name" value="COBW-RELATED"/>
    <property type="match status" value="1"/>
</dbReference>
<comment type="function">
    <text evidence="5">Zinc chaperone that directly transfers zinc cofactor to target proteins, thereby activating them. Zinc is transferred from the CXCC motif in the GTPase domain to the zinc binding site in target proteins in a process requiring GTP hydrolysis.</text>
</comment>
<reference evidence="8 9" key="1">
    <citation type="submission" date="2020-07" db="EMBL/GenBank/DDBJ databases">
        <title>Diversity of carbapenemase encoding genes among Pseudomonas putida group clinical isolates in a tertiary Brazilian hospital.</title>
        <authorList>
            <person name="Alberto-Lei F."/>
            <person name="Nodari C.S."/>
            <person name="Streling A.P."/>
            <person name="Paulino J.T."/>
            <person name="Bessa-Neto F.O."/>
            <person name="Cayo R."/>
            <person name="Gales A.C."/>
        </authorList>
    </citation>
    <scope>NUCLEOTIDE SEQUENCE [LARGE SCALE GENOMIC DNA]</scope>
    <source>
        <strain evidence="8 9">14535</strain>
    </source>
</reference>
<dbReference type="AlphaFoldDB" id="A0A7W2JFX7"/>
<dbReference type="GO" id="GO:0000166">
    <property type="term" value="F:nucleotide binding"/>
    <property type="evidence" value="ECO:0007669"/>
    <property type="project" value="UniProtKB-KW"/>
</dbReference>
<sequence>MMNSPIPIVVVTGFLGAGKTTFLRTLIEAGELKKTLFIVNEIGEVGLDQQLLQASGAEDPILLSGGCLCCEMKNDLGYTLRDLYLKWPEGTRPPIDKIVIETSGLASPASVILQLAQDQWLRGRFRLSQVIGIIDCEFGLETLTSTELAVDQVIYSDTVILSKQEKVSAEKSVLLTKCVLKINPRVKIKGTDSKGIKSAADYFQGPNRTHAKRQISKPPVDHLLEYSAANIPIADALPWEFLASALDELSETYRQNLLRVKGVVNIKGVSTPVVIHGVRGIFMQPEALAIKDDTHTSLTLISLGTDANVIAEHLRQRLLA</sequence>
<dbReference type="SUPFAM" id="SSF90002">
    <property type="entry name" value="Hypothetical protein YjiA, C-terminal domain"/>
    <property type="match status" value="1"/>
</dbReference>
<dbReference type="GO" id="GO:0005737">
    <property type="term" value="C:cytoplasm"/>
    <property type="evidence" value="ECO:0007669"/>
    <property type="project" value="TreeGrafter"/>
</dbReference>
<comment type="caution">
    <text evidence="8">The sequence shown here is derived from an EMBL/GenBank/DDBJ whole genome shotgun (WGS) entry which is preliminary data.</text>
</comment>
<dbReference type="InterPro" id="IPR003495">
    <property type="entry name" value="CobW/HypB/UreG_nucleotide-bd"/>
</dbReference>
<gene>
    <name evidence="8" type="ORF">H4C44_03115</name>
</gene>
<accession>A0A7W2JFX7</accession>
<feature type="domain" description="CobW C-terminal" evidence="7">
    <location>
        <begin position="226"/>
        <end position="318"/>
    </location>
</feature>
<organism evidence="8 9">
    <name type="scientific">Pseudomonas juntendi</name>
    <dbReference type="NCBI Taxonomy" id="2666183"/>
    <lineage>
        <taxon>Bacteria</taxon>
        <taxon>Pseudomonadati</taxon>
        <taxon>Pseudomonadota</taxon>
        <taxon>Gammaproteobacteria</taxon>
        <taxon>Pseudomonadales</taxon>
        <taxon>Pseudomonadaceae</taxon>
        <taxon>Pseudomonas</taxon>
    </lineage>
</organism>
<dbReference type="SMART" id="SM00833">
    <property type="entry name" value="CobW_C"/>
    <property type="match status" value="1"/>
</dbReference>
<evidence type="ECO:0000256" key="2">
    <source>
        <dbReference type="ARBA" id="ARBA00022801"/>
    </source>
</evidence>
<dbReference type="Pfam" id="PF02492">
    <property type="entry name" value="cobW"/>
    <property type="match status" value="1"/>
</dbReference>
<dbReference type="Gene3D" id="3.40.50.300">
    <property type="entry name" value="P-loop containing nucleotide triphosphate hydrolases"/>
    <property type="match status" value="1"/>
</dbReference>
<evidence type="ECO:0000256" key="6">
    <source>
        <dbReference type="ARBA" id="ARBA00049117"/>
    </source>
</evidence>
<dbReference type="EMBL" id="JACGCU010000003">
    <property type="protein sequence ID" value="MBA6058169.1"/>
    <property type="molecule type" value="Genomic_DNA"/>
</dbReference>
<dbReference type="InterPro" id="IPR027417">
    <property type="entry name" value="P-loop_NTPase"/>
</dbReference>
<keyword evidence="2" id="KW-0378">Hydrolase</keyword>
<protein>
    <submittedName>
        <fullName evidence="8">GTP-binding protein</fullName>
    </submittedName>
</protein>
<dbReference type="Gene3D" id="3.30.1220.10">
    <property type="entry name" value="CobW-like, C-terminal domain"/>
    <property type="match status" value="1"/>
</dbReference>
<dbReference type="InterPro" id="IPR011629">
    <property type="entry name" value="CobW-like_C"/>
</dbReference>
<evidence type="ECO:0000259" key="7">
    <source>
        <dbReference type="SMART" id="SM00833"/>
    </source>
</evidence>
<dbReference type="PANTHER" id="PTHR13748:SF62">
    <property type="entry name" value="COBW DOMAIN-CONTAINING PROTEIN"/>
    <property type="match status" value="1"/>
</dbReference>
<proteinExistence type="inferred from homology"/>
<keyword evidence="1" id="KW-0547">Nucleotide-binding</keyword>
<evidence type="ECO:0000313" key="9">
    <source>
        <dbReference type="Proteomes" id="UP000556620"/>
    </source>
</evidence>
<comment type="similarity">
    <text evidence="4">Belongs to the SIMIBI class G3E GTPase family. ZNG1 subfamily.</text>
</comment>